<comment type="caution">
    <text evidence="2">The sequence shown here is derived from an EMBL/GenBank/DDBJ whole genome shotgun (WGS) entry which is preliminary data.</text>
</comment>
<sequence length="165" mass="18957">MKFVLPHSSVCHLPDLRALERDIRSQVIEEISAATTHEDAIEIVAEHLGFTCPSIQSLTVDTPMGSVEIRRSSIYHIVEKREHPRERYVKVALDTLTGPLEVWKVGFTDDTYRLAFIGAYESKRQMLVSVTLTAGKMLWNFMQCDAKSLNKHRHGDLLYKRYKLL</sequence>
<evidence type="ECO:0000313" key="3">
    <source>
        <dbReference type="Proteomes" id="UP000015729"/>
    </source>
</evidence>
<dbReference type="EMBL" id="AOKG01001033">
    <property type="protein sequence ID" value="EPN55483.1"/>
    <property type="molecule type" value="Genomic_DNA"/>
</dbReference>
<dbReference type="PATRIC" id="fig|1194404.4.peg.3200"/>
<organism evidence="2 3">
    <name type="scientific">Pseudomonas syringae pv. actinidiae ICMP 18807</name>
    <dbReference type="NCBI Taxonomy" id="1194404"/>
    <lineage>
        <taxon>Bacteria</taxon>
        <taxon>Pseudomonadati</taxon>
        <taxon>Pseudomonadota</taxon>
        <taxon>Gammaproteobacteria</taxon>
        <taxon>Pseudomonadales</taxon>
        <taxon>Pseudomonadaceae</taxon>
        <taxon>Pseudomonas</taxon>
        <taxon>Pseudomonas syringae</taxon>
    </lineage>
</organism>
<dbReference type="Pfam" id="PF18810">
    <property type="entry name" value="PBECR2"/>
    <property type="match status" value="1"/>
</dbReference>
<dbReference type="Proteomes" id="UP000015729">
    <property type="component" value="Unassembled WGS sequence"/>
</dbReference>
<accession>S6VMZ2</accession>
<dbReference type="InterPro" id="IPR041110">
    <property type="entry name" value="PBECR2"/>
</dbReference>
<evidence type="ECO:0000313" key="2">
    <source>
        <dbReference type="EMBL" id="EPN55483.1"/>
    </source>
</evidence>
<feature type="domain" description="Phage-Barnase-EndoU-ColicinE5/D-RelE like nuclease 2" evidence="1">
    <location>
        <begin position="59"/>
        <end position="160"/>
    </location>
</feature>
<name>S6VMZ2_PSESF</name>
<proteinExistence type="predicted"/>
<gene>
    <name evidence="2" type="ORF">A244_15447</name>
</gene>
<reference evidence="2 3" key="1">
    <citation type="journal article" date="2013" name="PLoS Pathog.">
        <title>Genomic analysis of the Kiwifruit pathogen Pseudomonas syringae pv. actinidiae provides insight into the origins of an emergent plant disease.</title>
        <authorList>
            <person name="McCann H.C."/>
            <person name="Rikkerink E.H."/>
            <person name="Bertels F."/>
            <person name="Fiers M."/>
            <person name="Lu A."/>
            <person name="Rees-George J."/>
            <person name="Andersen M.T."/>
            <person name="Gleave A.P."/>
            <person name="Haubold B."/>
            <person name="Wohlers M.W."/>
            <person name="Guttman D.S."/>
            <person name="Wang P.W."/>
            <person name="Straub C."/>
            <person name="Vanneste J.L."/>
            <person name="Rainey P.B."/>
            <person name="Templeton M.D."/>
        </authorList>
    </citation>
    <scope>NUCLEOTIDE SEQUENCE [LARGE SCALE GENOMIC DNA]</scope>
    <source>
        <strain evidence="2 3">ICMP 18807</strain>
    </source>
</reference>
<evidence type="ECO:0000259" key="1">
    <source>
        <dbReference type="Pfam" id="PF18810"/>
    </source>
</evidence>
<protein>
    <recommendedName>
        <fullName evidence="1">Phage-Barnase-EndoU-ColicinE5/D-RelE like nuclease 2 domain-containing protein</fullName>
    </recommendedName>
</protein>
<dbReference type="AlphaFoldDB" id="S6VMZ2"/>
<dbReference type="RefSeq" id="WP_020352590.1">
    <property type="nucleotide sequence ID" value="NZ_ANJL01000009.1"/>
</dbReference>